<dbReference type="GO" id="GO:0004190">
    <property type="term" value="F:aspartic-type endopeptidase activity"/>
    <property type="evidence" value="ECO:0007669"/>
    <property type="project" value="InterPro"/>
</dbReference>
<evidence type="ECO:0000313" key="3">
    <source>
        <dbReference type="Proteomes" id="UP000554342"/>
    </source>
</evidence>
<reference evidence="2 3" key="1">
    <citation type="submission" date="2020-08" db="EMBL/GenBank/DDBJ databases">
        <title>Genomic Encyclopedia of Type Strains, Phase IV (KMG-IV): sequencing the most valuable type-strain genomes for metagenomic binning, comparative biology and taxonomic classification.</title>
        <authorList>
            <person name="Goeker M."/>
        </authorList>
    </citation>
    <scope>NUCLEOTIDE SEQUENCE [LARGE SCALE GENOMIC DNA]</scope>
    <source>
        <strain evidence="2 3">DSM 27203</strain>
    </source>
</reference>
<name>A0A840YXT9_9SPHN</name>
<organism evidence="2 3">
    <name type="scientific">Stakelama sediminis</name>
    <dbReference type="NCBI Taxonomy" id="463200"/>
    <lineage>
        <taxon>Bacteria</taxon>
        <taxon>Pseudomonadati</taxon>
        <taxon>Pseudomonadota</taxon>
        <taxon>Alphaproteobacteria</taxon>
        <taxon>Sphingomonadales</taxon>
        <taxon>Sphingomonadaceae</taxon>
        <taxon>Stakelama</taxon>
    </lineage>
</organism>
<evidence type="ECO:0000313" key="2">
    <source>
        <dbReference type="EMBL" id="MBB5718340.1"/>
    </source>
</evidence>
<dbReference type="Proteomes" id="UP000554342">
    <property type="component" value="Unassembled WGS sequence"/>
</dbReference>
<dbReference type="SUPFAM" id="SSF50630">
    <property type="entry name" value="Acid proteases"/>
    <property type="match status" value="2"/>
</dbReference>
<accession>A0A840YXT9</accession>
<keyword evidence="1" id="KW-0732">Signal</keyword>
<evidence type="ECO:0000256" key="1">
    <source>
        <dbReference type="SAM" id="SignalP"/>
    </source>
</evidence>
<dbReference type="CDD" id="cd05483">
    <property type="entry name" value="retropepsin_like_bacteria"/>
    <property type="match status" value="1"/>
</dbReference>
<dbReference type="Pfam" id="PF13650">
    <property type="entry name" value="Asp_protease_2"/>
    <property type="match status" value="2"/>
</dbReference>
<keyword evidence="2" id="KW-0645">Protease</keyword>
<dbReference type="Gene3D" id="2.40.70.10">
    <property type="entry name" value="Acid Proteases"/>
    <property type="match status" value="2"/>
</dbReference>
<dbReference type="InterPro" id="IPR001969">
    <property type="entry name" value="Aspartic_peptidase_AS"/>
</dbReference>
<feature type="chain" id="PRO_5032415754" evidence="1">
    <location>
        <begin position="17"/>
        <end position="342"/>
    </location>
</feature>
<sequence length="342" mass="38037">MTRLALLLAIAPLLSAAQNHQGPAPVAAPQSPQISRALWESIRPAPAPVPTLDPETARRLAFLTRYLRMTVPVYVAGSGPYGFVIDTGAERSVIATQLAERLSLSGRSSVLLRASTGVQRVPTYRVPSLRVTPFMERYNIAAPVLNSSDIGAWGLLGLDFLDGYAVSIDFEHHRMTVRPSSRRQMQTRREDGEIVVSAKRLRGRLILTDAYFGSRRIRLFLDTGSMVSIGNQALLNLIRDHRRQQREISMISVLGDSAKIRYAQVDRLRIGTMRFRDLPIGFGASPPFAAMGITDEPALLLGMDALRVFRRVDIDFANQQVRFLMPKPEHLIAERSSRIPES</sequence>
<keyword evidence="2" id="KW-0378">Hydrolase</keyword>
<dbReference type="GO" id="GO:0006508">
    <property type="term" value="P:proteolysis"/>
    <property type="evidence" value="ECO:0007669"/>
    <property type="project" value="UniProtKB-KW"/>
</dbReference>
<dbReference type="RefSeq" id="WP_184001987.1">
    <property type="nucleotide sequence ID" value="NZ_BAABIF010000004.1"/>
</dbReference>
<dbReference type="AlphaFoldDB" id="A0A840YXT9"/>
<feature type="signal peptide" evidence="1">
    <location>
        <begin position="1"/>
        <end position="16"/>
    </location>
</feature>
<dbReference type="PROSITE" id="PS00141">
    <property type="entry name" value="ASP_PROTEASE"/>
    <property type="match status" value="1"/>
</dbReference>
<dbReference type="InterPro" id="IPR021109">
    <property type="entry name" value="Peptidase_aspartic_dom_sf"/>
</dbReference>
<proteinExistence type="predicted"/>
<protein>
    <submittedName>
        <fullName evidence="2">Putative aspartyl protease</fullName>
    </submittedName>
</protein>
<comment type="caution">
    <text evidence="2">The sequence shown here is derived from an EMBL/GenBank/DDBJ whole genome shotgun (WGS) entry which is preliminary data.</text>
</comment>
<dbReference type="InterPro" id="IPR034122">
    <property type="entry name" value="Retropepsin-like_bacterial"/>
</dbReference>
<dbReference type="EMBL" id="JACIJI010000001">
    <property type="protein sequence ID" value="MBB5718340.1"/>
    <property type="molecule type" value="Genomic_DNA"/>
</dbReference>
<keyword evidence="3" id="KW-1185">Reference proteome</keyword>
<gene>
    <name evidence="2" type="ORF">FHR23_001247</name>
</gene>